<evidence type="ECO:0000259" key="6">
    <source>
        <dbReference type="Pfam" id="PF02775"/>
    </source>
</evidence>
<comment type="caution">
    <text evidence="8">The sequence shown here is derived from an EMBL/GenBank/DDBJ whole genome shotgun (WGS) entry which is preliminary data.</text>
</comment>
<dbReference type="InterPro" id="IPR012001">
    <property type="entry name" value="Thiamin_PyroP_enz_TPP-bd_dom"/>
</dbReference>
<feature type="region of interest" description="Disordered" evidence="4">
    <location>
        <begin position="363"/>
        <end position="384"/>
    </location>
</feature>
<dbReference type="InterPro" id="IPR012000">
    <property type="entry name" value="Thiamin_PyroP_enz_cen_dom"/>
</dbReference>
<dbReference type="GO" id="GO:0050660">
    <property type="term" value="F:flavin adenine dinucleotide binding"/>
    <property type="evidence" value="ECO:0007669"/>
    <property type="project" value="TreeGrafter"/>
</dbReference>
<dbReference type="GO" id="GO:0009099">
    <property type="term" value="P:L-valine biosynthetic process"/>
    <property type="evidence" value="ECO:0007669"/>
    <property type="project" value="TreeGrafter"/>
</dbReference>
<dbReference type="CDD" id="cd00568">
    <property type="entry name" value="TPP_enzymes"/>
    <property type="match status" value="1"/>
</dbReference>
<dbReference type="EMBL" id="BJHX01000001">
    <property type="protein sequence ID" value="GDY61069.1"/>
    <property type="molecule type" value="Genomic_DNA"/>
</dbReference>
<feature type="domain" description="Thiamine pyrophosphate enzyme central" evidence="5">
    <location>
        <begin position="227"/>
        <end position="322"/>
    </location>
</feature>
<dbReference type="InterPro" id="IPR023393">
    <property type="entry name" value="START-like_dom_sf"/>
</dbReference>
<dbReference type="SUPFAM" id="SSF52467">
    <property type="entry name" value="DHS-like NAD/FAD-binding domain"/>
    <property type="match status" value="1"/>
</dbReference>
<dbReference type="Gene3D" id="3.30.530.20">
    <property type="match status" value="1"/>
</dbReference>
<evidence type="ECO:0008006" key="10">
    <source>
        <dbReference type="Google" id="ProtNLM"/>
    </source>
</evidence>
<gene>
    <name evidence="8" type="ORF">SAV14893_004620</name>
</gene>
<feature type="compositionally biased region" description="Pro residues" evidence="4">
    <location>
        <begin position="573"/>
        <end position="582"/>
    </location>
</feature>
<dbReference type="GO" id="GO:0000287">
    <property type="term" value="F:magnesium ion binding"/>
    <property type="evidence" value="ECO:0007669"/>
    <property type="project" value="InterPro"/>
</dbReference>
<feature type="domain" description="Thiamine pyrophosphate enzyme N-terminal TPP-binding" evidence="7">
    <location>
        <begin position="24"/>
        <end position="133"/>
    </location>
</feature>
<dbReference type="Pfam" id="PF00205">
    <property type="entry name" value="TPP_enzyme_M"/>
    <property type="match status" value="1"/>
</dbReference>
<dbReference type="Gene3D" id="3.40.50.970">
    <property type="match status" value="2"/>
</dbReference>
<dbReference type="Proteomes" id="UP000302139">
    <property type="component" value="Unassembled WGS sequence"/>
</dbReference>
<keyword evidence="2 3" id="KW-0786">Thiamine pyrophosphate</keyword>
<dbReference type="Pfam" id="PF02776">
    <property type="entry name" value="TPP_enzyme_N"/>
    <property type="match status" value="1"/>
</dbReference>
<proteinExistence type="inferred from homology"/>
<evidence type="ECO:0000256" key="4">
    <source>
        <dbReference type="SAM" id="MobiDB-lite"/>
    </source>
</evidence>
<dbReference type="InterPro" id="IPR045229">
    <property type="entry name" value="TPP_enz"/>
</dbReference>
<evidence type="ECO:0000256" key="3">
    <source>
        <dbReference type="RuleBase" id="RU362132"/>
    </source>
</evidence>
<dbReference type="CDD" id="cd07035">
    <property type="entry name" value="TPP_PYR_POX_like"/>
    <property type="match status" value="1"/>
</dbReference>
<dbReference type="InterPro" id="IPR029061">
    <property type="entry name" value="THDP-binding"/>
</dbReference>
<dbReference type="GO" id="GO:0005948">
    <property type="term" value="C:acetolactate synthase complex"/>
    <property type="evidence" value="ECO:0007669"/>
    <property type="project" value="TreeGrafter"/>
</dbReference>
<comment type="similarity">
    <text evidence="1 3">Belongs to the TPP enzyme family.</text>
</comment>
<evidence type="ECO:0000256" key="2">
    <source>
        <dbReference type="ARBA" id="ARBA00023052"/>
    </source>
</evidence>
<feature type="region of interest" description="Disordered" evidence="4">
    <location>
        <begin position="567"/>
        <end position="596"/>
    </location>
</feature>
<accession>A0A4D4LTA7</accession>
<evidence type="ECO:0000313" key="9">
    <source>
        <dbReference type="Proteomes" id="UP000302139"/>
    </source>
</evidence>
<evidence type="ECO:0000259" key="5">
    <source>
        <dbReference type="Pfam" id="PF00205"/>
    </source>
</evidence>
<dbReference type="InterPro" id="IPR011766">
    <property type="entry name" value="TPP_enzyme_TPP-bd"/>
</dbReference>
<dbReference type="GO" id="GO:0030976">
    <property type="term" value="F:thiamine pyrophosphate binding"/>
    <property type="evidence" value="ECO:0007669"/>
    <property type="project" value="InterPro"/>
</dbReference>
<dbReference type="Gene3D" id="3.40.50.1220">
    <property type="entry name" value="TPP-binding domain"/>
    <property type="match status" value="1"/>
</dbReference>
<reference evidence="8 9" key="1">
    <citation type="submission" date="2019-04" db="EMBL/GenBank/DDBJ databases">
        <title>Draft genome sequences of Streptomyces avermitilis NBRC 14893.</title>
        <authorList>
            <person name="Komaki H."/>
            <person name="Tamura T."/>
            <person name="Hosoyama A."/>
        </authorList>
    </citation>
    <scope>NUCLEOTIDE SEQUENCE [LARGE SCALE GENOMIC DNA]</scope>
    <source>
        <strain evidence="8 9">NBRC 14893</strain>
    </source>
</reference>
<evidence type="ECO:0000259" key="7">
    <source>
        <dbReference type="Pfam" id="PF02776"/>
    </source>
</evidence>
<evidence type="ECO:0000313" key="8">
    <source>
        <dbReference type="EMBL" id="GDY61069.1"/>
    </source>
</evidence>
<dbReference type="SUPFAM" id="SSF52518">
    <property type="entry name" value="Thiamin diphosphate-binding fold (THDP-binding)"/>
    <property type="match status" value="2"/>
</dbReference>
<dbReference type="InterPro" id="IPR029035">
    <property type="entry name" value="DHS-like_NAD/FAD-binding_dom"/>
</dbReference>
<dbReference type="SUPFAM" id="SSF55961">
    <property type="entry name" value="Bet v1-like"/>
    <property type="match status" value="1"/>
</dbReference>
<dbReference type="PANTHER" id="PTHR18968">
    <property type="entry name" value="THIAMINE PYROPHOSPHATE ENZYMES"/>
    <property type="match status" value="1"/>
</dbReference>
<dbReference type="GO" id="GO:0003984">
    <property type="term" value="F:acetolactate synthase activity"/>
    <property type="evidence" value="ECO:0007669"/>
    <property type="project" value="TreeGrafter"/>
</dbReference>
<feature type="domain" description="Thiamine pyrophosphate enzyme TPP-binding" evidence="6">
    <location>
        <begin position="411"/>
        <end position="557"/>
    </location>
</feature>
<dbReference type="AlphaFoldDB" id="A0A4D4LTA7"/>
<dbReference type="Pfam" id="PF02775">
    <property type="entry name" value="TPP_enzyme_C"/>
    <property type="match status" value="1"/>
</dbReference>
<protein>
    <recommendedName>
        <fullName evidence="10">Acetolactate synthase</fullName>
    </recommendedName>
</protein>
<organism evidence="8 9">
    <name type="scientific">Streptomyces avermitilis</name>
    <dbReference type="NCBI Taxonomy" id="33903"/>
    <lineage>
        <taxon>Bacteria</taxon>
        <taxon>Bacillati</taxon>
        <taxon>Actinomycetota</taxon>
        <taxon>Actinomycetes</taxon>
        <taxon>Kitasatosporales</taxon>
        <taxon>Streptomycetaceae</taxon>
        <taxon>Streptomyces</taxon>
    </lineage>
</organism>
<evidence type="ECO:0000256" key="1">
    <source>
        <dbReference type="ARBA" id="ARBA00007812"/>
    </source>
</evidence>
<name>A0A4D4LTA7_STRAX</name>
<dbReference type="PANTHER" id="PTHR18968:SF13">
    <property type="entry name" value="ACETOLACTATE SYNTHASE CATALYTIC SUBUNIT, MITOCHONDRIAL"/>
    <property type="match status" value="1"/>
</dbReference>
<dbReference type="GO" id="GO:0009097">
    <property type="term" value="P:isoleucine biosynthetic process"/>
    <property type="evidence" value="ECO:0007669"/>
    <property type="project" value="TreeGrafter"/>
</dbReference>
<sequence length="806" mass="85506">MTTPTSDIRSGIPSDLPEAGTVRLVDHLAGELARAGVTHMFGVGGANIEDLYDAVHRGRAVHGVVAKHEFSAVTMADGYARTTGRLGVVAATSGGGAMNLVPGLAEAYASRVPVLALVGQPPTGQEGHGAFQDSSGRAGSFDAREVFTPVSRFCARVENADSLTELLPRAMAAAQAHPRGPAVLLLPKDVQQARIQVPGRGATPTPGMPEPEPTAEAAWLDSAVLTAVSDTLRGAGRVLVIAGEDVAAADARAELAELAGRLGAWVAVTPDAKDVFDNRDPRFAGVAGVMGHANVEECLRRADVCLLAGTRLPLLARGGLDRALAATEVVCLGPEPPFVAGTALGGNLRDALRAVTGRLPPRPRACPEHAGPLPTPTPSPVSQARGRPIPYAQAVAAVEAALPQDAHVFVDAGNAGASAVHLLPAPRHGRFVVAVGMGGMGYTFGAGIGAALATGRRTYVLAGDGSFFMHGMEVHTAVEYAAPVTFVVFNNNAHAMCAVREEFLQGGVRSDDLFARTDLAAGVAAAFPSLEVTGADDAAQLRQALLRSNAGGGPAFVALDCDPGEIPRSFPSSPSPKPPRTPPRTRRAQLNEESSTLADIPGLMRIENPGKEELTAHCMELTHAVYPHHQVYGQYCTIHAYVDCPPERAYDYLRQGHHLEEWTCSLRDFAPAGPPGLWVGHDRLEDDTRIYCEVVANPEAMTVDYHCSWDQGEKLWMIYLMRVVPARLVLDKPGSVITWTNCRHPYYDDNPHPGAAPRPDRPWVGDYWDLFYAGHTVEMNNLKAILEHRHRNGLPVNVAPPTAVAR</sequence>